<dbReference type="InterPro" id="IPR027385">
    <property type="entry name" value="Beta-barrel_OMP"/>
</dbReference>
<evidence type="ECO:0000256" key="9">
    <source>
        <dbReference type="ARBA" id="ARBA00023237"/>
    </source>
</evidence>
<keyword evidence="8 10" id="KW-0472">Membrane</keyword>
<evidence type="ECO:0000256" key="4">
    <source>
        <dbReference type="ARBA" id="ARBA00022692"/>
    </source>
</evidence>
<keyword evidence="7" id="KW-0626">Porin</keyword>
<organism evidence="13 14">
    <name type="scientific">Methylomonas paludis</name>
    <dbReference type="NCBI Taxonomy" id="1173101"/>
    <lineage>
        <taxon>Bacteria</taxon>
        <taxon>Pseudomonadati</taxon>
        <taxon>Pseudomonadota</taxon>
        <taxon>Gammaproteobacteria</taxon>
        <taxon>Methylococcales</taxon>
        <taxon>Methylococcaceae</taxon>
        <taxon>Methylomonas</taxon>
    </lineage>
</organism>
<gene>
    <name evidence="13" type="ORF">KEF85_08335</name>
</gene>
<dbReference type="Gene3D" id="2.40.160.20">
    <property type="match status" value="1"/>
</dbReference>
<dbReference type="Pfam" id="PF00691">
    <property type="entry name" value="OmpA"/>
    <property type="match status" value="1"/>
</dbReference>
<dbReference type="Pfam" id="PF13505">
    <property type="entry name" value="OMP_b-brl"/>
    <property type="match status" value="1"/>
</dbReference>
<dbReference type="PANTHER" id="PTHR30329">
    <property type="entry name" value="STATOR ELEMENT OF FLAGELLAR MOTOR COMPLEX"/>
    <property type="match status" value="1"/>
</dbReference>
<dbReference type="SUPFAM" id="SSF103088">
    <property type="entry name" value="OmpA-like"/>
    <property type="match status" value="1"/>
</dbReference>
<evidence type="ECO:0000256" key="10">
    <source>
        <dbReference type="PROSITE-ProRule" id="PRU00473"/>
    </source>
</evidence>
<evidence type="ECO:0000313" key="13">
    <source>
        <dbReference type="EMBL" id="QWF69392.1"/>
    </source>
</evidence>
<dbReference type="InterPro" id="IPR006664">
    <property type="entry name" value="OMP_bac"/>
</dbReference>
<name>A0A975R801_9GAMM</name>
<keyword evidence="14" id="KW-1185">Reference proteome</keyword>
<comment type="subcellular location">
    <subcellularLocation>
        <location evidence="1">Cell outer membrane</location>
        <topology evidence="1">Multi-pass membrane protein</topology>
    </subcellularLocation>
</comment>
<dbReference type="InterPro" id="IPR011250">
    <property type="entry name" value="OMP/PagP_B-barrel"/>
</dbReference>
<dbReference type="PRINTS" id="PR01021">
    <property type="entry name" value="OMPADOMAIN"/>
</dbReference>
<reference evidence="13" key="1">
    <citation type="submission" date="2021-04" db="EMBL/GenBank/DDBJ databases">
        <title>Draft genome sequence data of methanotrophic Methylovulum sp. strain S1L and Methylomonas sp. strain S2AM isolated from boreal lake water columns.</title>
        <authorList>
            <person name="Rissanen A.J."/>
            <person name="Mangayil R."/>
            <person name="Svenning M.M."/>
            <person name="Khanongnuch R."/>
        </authorList>
    </citation>
    <scope>NUCLEOTIDE SEQUENCE</scope>
    <source>
        <strain evidence="13">S2AM</strain>
    </source>
</reference>
<proteinExistence type="predicted"/>
<keyword evidence="3" id="KW-1134">Transmembrane beta strand</keyword>
<dbReference type="PANTHER" id="PTHR30329:SF21">
    <property type="entry name" value="LIPOPROTEIN YIAD-RELATED"/>
    <property type="match status" value="1"/>
</dbReference>
<evidence type="ECO:0000256" key="3">
    <source>
        <dbReference type="ARBA" id="ARBA00022452"/>
    </source>
</evidence>
<dbReference type="CDD" id="cd07185">
    <property type="entry name" value="OmpA_C-like"/>
    <property type="match status" value="1"/>
</dbReference>
<feature type="signal peptide" evidence="11">
    <location>
        <begin position="1"/>
        <end position="23"/>
    </location>
</feature>
<feature type="chain" id="PRO_5037629955" evidence="11">
    <location>
        <begin position="24"/>
        <end position="341"/>
    </location>
</feature>
<keyword evidence="9" id="KW-0998">Cell outer membrane</keyword>
<dbReference type="GO" id="GO:0006811">
    <property type="term" value="P:monoatomic ion transport"/>
    <property type="evidence" value="ECO:0007669"/>
    <property type="project" value="UniProtKB-KW"/>
</dbReference>
<keyword evidence="2" id="KW-0813">Transport</keyword>
<dbReference type="GO" id="GO:0009279">
    <property type="term" value="C:cell outer membrane"/>
    <property type="evidence" value="ECO:0007669"/>
    <property type="project" value="UniProtKB-SubCell"/>
</dbReference>
<evidence type="ECO:0000256" key="8">
    <source>
        <dbReference type="ARBA" id="ARBA00023136"/>
    </source>
</evidence>
<sequence length="341" mass="36813">MLKKTTLTIASLIGVSCLPQVQAAEQSLDNRWYVAPFASYVQTGGDRNADNGWGGGLGIGKIIDQHFNVELKGFYEGFGGKNGSWSLAGGTADLQYYFMREKFSPYAVVAAGGMNSCVGGNCGAGVIGEAGLGFTYELDDNFLLRSDVRYRYNNNLNNHVQTGTDQFNDMTVNVGFVIPFGEKPKQVSRAEVRVQPAPAPVLATPAPAVDPCHGRHYKSSHVDANGCPVKIVLKGEHFKYDSAELQPPAKAILDSLAKDLIADPQKTEVEAKGYASSEGGASYNLRLSERRAKSVVEYLKAKGVTNKLIAKGFGIADPIGDNSTEAGRVENRRVELIWIEQ</sequence>
<feature type="domain" description="OmpA-like" evidence="12">
    <location>
        <begin position="225"/>
        <end position="341"/>
    </location>
</feature>
<dbReference type="Gene3D" id="3.30.1330.60">
    <property type="entry name" value="OmpA-like domain"/>
    <property type="match status" value="1"/>
</dbReference>
<evidence type="ECO:0000313" key="14">
    <source>
        <dbReference type="Proteomes" id="UP000676649"/>
    </source>
</evidence>
<dbReference type="PROSITE" id="PS51123">
    <property type="entry name" value="OMPA_2"/>
    <property type="match status" value="1"/>
</dbReference>
<keyword evidence="4" id="KW-0812">Transmembrane</keyword>
<dbReference type="InterPro" id="IPR006665">
    <property type="entry name" value="OmpA-like"/>
</dbReference>
<accession>A0A975R801</accession>
<evidence type="ECO:0000256" key="5">
    <source>
        <dbReference type="ARBA" id="ARBA00022729"/>
    </source>
</evidence>
<dbReference type="PROSITE" id="PS51257">
    <property type="entry name" value="PROKAR_LIPOPROTEIN"/>
    <property type="match status" value="1"/>
</dbReference>
<dbReference type="InterPro" id="IPR036737">
    <property type="entry name" value="OmpA-like_sf"/>
</dbReference>
<evidence type="ECO:0000256" key="6">
    <source>
        <dbReference type="ARBA" id="ARBA00023065"/>
    </source>
</evidence>
<evidence type="ECO:0000256" key="2">
    <source>
        <dbReference type="ARBA" id="ARBA00022448"/>
    </source>
</evidence>
<evidence type="ECO:0000256" key="7">
    <source>
        <dbReference type="ARBA" id="ARBA00023114"/>
    </source>
</evidence>
<evidence type="ECO:0000256" key="1">
    <source>
        <dbReference type="ARBA" id="ARBA00004571"/>
    </source>
</evidence>
<dbReference type="GO" id="GO:0015288">
    <property type="term" value="F:porin activity"/>
    <property type="evidence" value="ECO:0007669"/>
    <property type="project" value="UniProtKB-KW"/>
</dbReference>
<dbReference type="RefSeq" id="WP_215579219.1">
    <property type="nucleotide sequence ID" value="NZ_CP073754.1"/>
</dbReference>
<dbReference type="GO" id="GO:0046930">
    <property type="term" value="C:pore complex"/>
    <property type="evidence" value="ECO:0007669"/>
    <property type="project" value="UniProtKB-KW"/>
</dbReference>
<evidence type="ECO:0000256" key="11">
    <source>
        <dbReference type="SAM" id="SignalP"/>
    </source>
</evidence>
<keyword evidence="5 11" id="KW-0732">Signal</keyword>
<dbReference type="SUPFAM" id="SSF56925">
    <property type="entry name" value="OMPA-like"/>
    <property type="match status" value="1"/>
</dbReference>
<keyword evidence="6" id="KW-0406">Ion transport</keyword>
<dbReference type="InterPro" id="IPR050330">
    <property type="entry name" value="Bact_OuterMem_StrucFunc"/>
</dbReference>
<dbReference type="KEGG" id="mpad:KEF85_08335"/>
<dbReference type="Proteomes" id="UP000676649">
    <property type="component" value="Chromosome"/>
</dbReference>
<dbReference type="AlphaFoldDB" id="A0A975R801"/>
<dbReference type="EMBL" id="CP073754">
    <property type="protein sequence ID" value="QWF69392.1"/>
    <property type="molecule type" value="Genomic_DNA"/>
</dbReference>
<protein>
    <submittedName>
        <fullName evidence="13">OmpA family protein</fullName>
    </submittedName>
</protein>
<evidence type="ECO:0000259" key="12">
    <source>
        <dbReference type="PROSITE" id="PS51123"/>
    </source>
</evidence>